<evidence type="ECO:0000313" key="2">
    <source>
        <dbReference type="EMBL" id="CAG8638601.1"/>
    </source>
</evidence>
<dbReference type="Proteomes" id="UP000789405">
    <property type="component" value="Unassembled WGS sequence"/>
</dbReference>
<protein>
    <submittedName>
        <fullName evidence="2">23627_t:CDS:1</fullName>
    </submittedName>
</protein>
<dbReference type="EMBL" id="CAJVPY010005240">
    <property type="protein sequence ID" value="CAG8638601.1"/>
    <property type="molecule type" value="Genomic_DNA"/>
</dbReference>
<accession>A0A9N9DFS9</accession>
<name>A0A9N9DFS9_9GLOM</name>
<proteinExistence type="predicted"/>
<evidence type="ECO:0000256" key="1">
    <source>
        <dbReference type="SAM" id="MobiDB-lite"/>
    </source>
</evidence>
<feature type="region of interest" description="Disordered" evidence="1">
    <location>
        <begin position="1"/>
        <end position="32"/>
    </location>
</feature>
<evidence type="ECO:0000313" key="3">
    <source>
        <dbReference type="Proteomes" id="UP000789405"/>
    </source>
</evidence>
<organism evidence="2 3">
    <name type="scientific">Dentiscutata erythropus</name>
    <dbReference type="NCBI Taxonomy" id="1348616"/>
    <lineage>
        <taxon>Eukaryota</taxon>
        <taxon>Fungi</taxon>
        <taxon>Fungi incertae sedis</taxon>
        <taxon>Mucoromycota</taxon>
        <taxon>Glomeromycotina</taxon>
        <taxon>Glomeromycetes</taxon>
        <taxon>Diversisporales</taxon>
        <taxon>Gigasporaceae</taxon>
        <taxon>Dentiscutata</taxon>
    </lineage>
</organism>
<feature type="compositionally biased region" description="Polar residues" evidence="1">
    <location>
        <begin position="8"/>
        <end position="21"/>
    </location>
</feature>
<sequence>MSFKTKPTKQSQASFRSSANLQPKKIKLSNTSGLQVQKNNKVVDEQTKTQYINEESNVQYISEEPVSQTQYISEESELEFQYGKDPKLEVSYNKYLFNSNNNDNLESTSTINNFNKRNIGLEAKRVQLDK</sequence>
<comment type="caution">
    <text evidence="2">The sequence shown here is derived from an EMBL/GenBank/DDBJ whole genome shotgun (WGS) entry which is preliminary data.</text>
</comment>
<reference evidence="2" key="1">
    <citation type="submission" date="2021-06" db="EMBL/GenBank/DDBJ databases">
        <authorList>
            <person name="Kallberg Y."/>
            <person name="Tangrot J."/>
            <person name="Rosling A."/>
        </authorList>
    </citation>
    <scope>NUCLEOTIDE SEQUENCE</scope>
    <source>
        <strain evidence="2">MA453B</strain>
    </source>
</reference>
<keyword evidence="3" id="KW-1185">Reference proteome</keyword>
<dbReference type="AlphaFoldDB" id="A0A9N9DFS9"/>
<gene>
    <name evidence="2" type="ORF">DERYTH_LOCUS9530</name>
</gene>